<keyword evidence="3" id="KW-1185">Reference proteome</keyword>
<evidence type="ECO:0000313" key="2">
    <source>
        <dbReference type="EMBL" id="EWH10420.1"/>
    </source>
</evidence>
<evidence type="ECO:0000256" key="1">
    <source>
        <dbReference type="SAM" id="MobiDB-lite"/>
    </source>
</evidence>
<dbReference type="EMBL" id="ARZY01000012">
    <property type="protein sequence ID" value="EWH10420.1"/>
    <property type="molecule type" value="Genomic_DNA"/>
</dbReference>
<dbReference type="AlphaFoldDB" id="W7QYI1"/>
<dbReference type="Proteomes" id="UP000019276">
    <property type="component" value="Unassembled WGS sequence"/>
</dbReference>
<name>W7QYI1_9ALTE</name>
<proteinExistence type="predicted"/>
<feature type="region of interest" description="Disordered" evidence="1">
    <location>
        <begin position="63"/>
        <end position="85"/>
    </location>
</feature>
<evidence type="ECO:0000313" key="3">
    <source>
        <dbReference type="Proteomes" id="UP000019276"/>
    </source>
</evidence>
<dbReference type="OrthoDB" id="7068318at2"/>
<protein>
    <submittedName>
        <fullName evidence="2">Uncharacterized protein</fullName>
    </submittedName>
</protein>
<sequence length="85" mass="9104">MPNVIVNKKAKVSRSQKNALGDWKKLSTYAHYGSVAAQKLAKQQGVAITVIENGSVVKIAPDGSKTKVERKSTSTPATFHPLQLG</sequence>
<accession>W7QYI1</accession>
<comment type="caution">
    <text evidence="2">The sequence shown here is derived from an EMBL/GenBank/DDBJ whole genome shotgun (WGS) entry which is preliminary data.</text>
</comment>
<dbReference type="RefSeq" id="WP_016955354.1">
    <property type="nucleotide sequence ID" value="NZ_ARZY01000012.1"/>
</dbReference>
<dbReference type="STRING" id="1328313.DS2_08103"/>
<gene>
    <name evidence="2" type="ORF">DS2_08103</name>
</gene>
<reference evidence="2 3" key="1">
    <citation type="journal article" date="2014" name="Genome Announc.">
        <title>Draft Genome Sequence of the Agar-Degrading Bacterium Catenovulum sp. Strain DS-2, Isolated from Intestines of Haliotis diversicolor.</title>
        <authorList>
            <person name="Shan D."/>
            <person name="Li X."/>
            <person name="Gu Z."/>
            <person name="Wei G."/>
            <person name="Gao Z."/>
            <person name="Shao Z."/>
        </authorList>
    </citation>
    <scope>NUCLEOTIDE SEQUENCE [LARGE SCALE GENOMIC DNA]</scope>
    <source>
        <strain evidence="2 3">DS-2</strain>
    </source>
</reference>
<organism evidence="2 3">
    <name type="scientific">Catenovulum agarivorans DS-2</name>
    <dbReference type="NCBI Taxonomy" id="1328313"/>
    <lineage>
        <taxon>Bacteria</taxon>
        <taxon>Pseudomonadati</taxon>
        <taxon>Pseudomonadota</taxon>
        <taxon>Gammaproteobacteria</taxon>
        <taxon>Alteromonadales</taxon>
        <taxon>Alteromonadaceae</taxon>
        <taxon>Catenovulum</taxon>
    </lineage>
</organism>